<feature type="transmembrane region" description="Helical" evidence="1">
    <location>
        <begin position="496"/>
        <end position="516"/>
    </location>
</feature>
<keyword evidence="1" id="KW-0812">Transmembrane</keyword>
<keyword evidence="1" id="KW-0472">Membrane</keyword>
<proteinExistence type="predicted"/>
<dbReference type="EMBL" id="JAHXZJ010000747">
    <property type="protein sequence ID" value="KAH0557701.1"/>
    <property type="molecule type" value="Genomic_DNA"/>
</dbReference>
<evidence type="ECO:0000256" key="1">
    <source>
        <dbReference type="SAM" id="Phobius"/>
    </source>
</evidence>
<feature type="transmembrane region" description="Helical" evidence="1">
    <location>
        <begin position="386"/>
        <end position="409"/>
    </location>
</feature>
<name>A0AAV7IVC6_COTGL</name>
<protein>
    <submittedName>
        <fullName evidence="2">Uncharacterized protein</fullName>
    </submittedName>
</protein>
<comment type="caution">
    <text evidence="2">The sequence shown here is derived from an EMBL/GenBank/DDBJ whole genome shotgun (WGS) entry which is preliminary data.</text>
</comment>
<keyword evidence="3" id="KW-1185">Reference proteome</keyword>
<evidence type="ECO:0000313" key="3">
    <source>
        <dbReference type="Proteomes" id="UP000826195"/>
    </source>
</evidence>
<feature type="transmembrane region" description="Helical" evidence="1">
    <location>
        <begin position="343"/>
        <end position="365"/>
    </location>
</feature>
<reference evidence="2 3" key="1">
    <citation type="journal article" date="2021" name="J. Hered.">
        <title>A chromosome-level genome assembly of the parasitoid wasp, Cotesia glomerata (Hymenoptera: Braconidae).</title>
        <authorList>
            <person name="Pinto B.J."/>
            <person name="Weis J.J."/>
            <person name="Gamble T."/>
            <person name="Ode P.J."/>
            <person name="Paul R."/>
            <person name="Zaspel J.M."/>
        </authorList>
    </citation>
    <scope>NUCLEOTIDE SEQUENCE [LARGE SCALE GENOMIC DNA]</scope>
    <source>
        <strain evidence="2">CgM1</strain>
    </source>
</reference>
<evidence type="ECO:0000313" key="2">
    <source>
        <dbReference type="EMBL" id="KAH0557701.1"/>
    </source>
</evidence>
<keyword evidence="1" id="KW-1133">Transmembrane helix</keyword>
<sequence>MYASLQTRKALEYEYAAAEKNTWYPDNVVHCNEKISVSRNVPPDLHIHTKQLLEMCFADDLKPVAVTIDLIDVVYEILRNETAEPSIIVIDNHFLSKAIKEYYPRHPSFLLSGESFNALVKIFREIKSAKIWNPKSLFVIVGTHFQDSIAVLKLLWRIEAISSFFVCQYEINNKTLILTFNPFSHYAPEPWQQVEIDDDSKDRWTIFDQFFVNNAEICESIKFDKSVRLDRFPIKSQHFNFLRNYVLIGKLPNFKHWPSVYKDLFETLHSVTDSTPESYISDDIYDRSIEPGKNDLSARSIPLKFIPVEYTDVMAFYDQEGYVILTRKLITVPVIDEIVDDYFNIWTATMSGFILTMILVVIYVNNHHHLCETLSDMLSLMLDMDLMVPINLLSMQLSFFFATVFMLIFNPALQGHLSSALAEPAHQQVDTLEQKKWPLKDKFDKVTMNFVETGHADYHRKKSLFKRMLQKKEIIDRIKAAEQYEQLDFGYFEYDYLIIPLRSFWTILVLIIEIMIKKFQTWNEKRRQKSKSQKSQVRRRIADLIRRMASCCRSRRTPCKNHVKCMSLH</sequence>
<accession>A0AAV7IVC6</accession>
<dbReference type="AlphaFoldDB" id="A0AAV7IVC6"/>
<organism evidence="2 3">
    <name type="scientific">Cotesia glomerata</name>
    <name type="common">Lepidopteran parasitic wasp</name>
    <name type="synonym">Apanteles glomeratus</name>
    <dbReference type="NCBI Taxonomy" id="32391"/>
    <lineage>
        <taxon>Eukaryota</taxon>
        <taxon>Metazoa</taxon>
        <taxon>Ecdysozoa</taxon>
        <taxon>Arthropoda</taxon>
        <taxon>Hexapoda</taxon>
        <taxon>Insecta</taxon>
        <taxon>Pterygota</taxon>
        <taxon>Neoptera</taxon>
        <taxon>Endopterygota</taxon>
        <taxon>Hymenoptera</taxon>
        <taxon>Apocrita</taxon>
        <taxon>Ichneumonoidea</taxon>
        <taxon>Braconidae</taxon>
        <taxon>Microgastrinae</taxon>
        <taxon>Cotesia</taxon>
    </lineage>
</organism>
<dbReference type="Proteomes" id="UP000826195">
    <property type="component" value="Unassembled WGS sequence"/>
</dbReference>
<gene>
    <name evidence="2" type="ORF">KQX54_010458</name>
</gene>